<dbReference type="EMBL" id="JACHOT010000009">
    <property type="protein sequence ID" value="MBB4653023.1"/>
    <property type="molecule type" value="Genomic_DNA"/>
</dbReference>
<comment type="caution">
    <text evidence="2">The sequence shown here is derived from an EMBL/GenBank/DDBJ whole genome shotgun (WGS) entry which is preliminary data.</text>
</comment>
<dbReference type="InterPro" id="IPR055385">
    <property type="entry name" value="GpJ_HDII-ins2"/>
</dbReference>
<protein>
    <recommendedName>
        <fullName evidence="1">Tip attachment protein J HDII-ins2 domain-containing protein</fullName>
    </recommendedName>
</protein>
<dbReference type="PANTHER" id="PTHR36251">
    <property type="entry name" value="FELS-1 PROPHAGE HOST SPECIFICITY PROTEIN-RELATED"/>
    <property type="match status" value="1"/>
</dbReference>
<gene>
    <name evidence="2" type="ORF">GGQ99_004807</name>
</gene>
<evidence type="ECO:0000313" key="3">
    <source>
        <dbReference type="Proteomes" id="UP000539538"/>
    </source>
</evidence>
<dbReference type="InterPro" id="IPR013783">
    <property type="entry name" value="Ig-like_fold"/>
</dbReference>
<evidence type="ECO:0000313" key="2">
    <source>
        <dbReference type="EMBL" id="MBB4653023.1"/>
    </source>
</evidence>
<dbReference type="CDD" id="cd00063">
    <property type="entry name" value="FN3"/>
    <property type="match status" value="1"/>
</dbReference>
<organism evidence="2 3">
    <name type="scientific">Aminobacter niigataensis</name>
    <dbReference type="NCBI Taxonomy" id="83265"/>
    <lineage>
        <taxon>Bacteria</taxon>
        <taxon>Pseudomonadati</taxon>
        <taxon>Pseudomonadota</taxon>
        <taxon>Alphaproteobacteria</taxon>
        <taxon>Hyphomicrobiales</taxon>
        <taxon>Phyllobacteriaceae</taxon>
        <taxon>Aminobacter</taxon>
    </lineage>
</organism>
<keyword evidence="3" id="KW-1185">Reference proteome</keyword>
<sequence>MAGLSFGVKLLLNALFAPRPPQLSQPKPSYSLVNSRNQAAPFEPVPVVLGKHRISPFYGALPYTESSGENQYLRLLFVWGYGPLQVDDIKIGETLLSSFDEVEIETRTGYPSDLPVTLYPRQVVEEPLSIDLKQVDGWHRRTTAADINEISVDIVMPNGLIYIDDKGKKRTRQVNISVRYRLFGTIDWTTLPELVISARTVNTIRRTVSAVVPQGEYDVEVSKTSPDTNNSTQVRETAVWSALRGFRTGSPLTFSKPLCVSAIKIKATSQLNGTLDTLNGIATSLVKSWNGAAWVDNQPSRNPADLYRHVLQGAANARPVGDAAIDLVALQGWHGYCVANGWTFDHPRVAAASVFDTLADICAAGRAVPIFKDGLWSVVWDELDTPIVQMFTPRNSWGFEAQHEFRELPHAWRVRFINEMRDWREDERIVYDDGYSAANATRFEGIEFPGVTKPDSIWRHGRFHIAQLRLRPETYTLNVDFENLLCTRADRVRVAHDVMLVGIASGRVKSVDVGAQSIEIDELVMLESDKLYQIRIRLADGAFLVRSLIPGAAGETSTLLLEGNDDLPAAGDLFTLGEADRESGVYRVVAIEAQEDMTARVTLVDDAPGIAAADTGVIPAFESNITTPFDPYAQPPANFLQFEGEAEGDLASAHLFWIAPTLGQVQAYEIEYRNESDADPLWLPASVILAPLTTSKISGLEPGVYTFRIRCRFVSGDTSRWNTSPTIAIDTLLNAPPDVTNFRISVLGDLSTLSWSAVVGPGITYEIRFVSVDGLVVDWNSATTLIPSVSGTSVQVPTMVGTYLIKAVFPTGLKSTNPATIETGVSAIAGLNVVEVIAEEPTFAGVRTDVDVSGGILRLLPRNVMSRWETLSTVISLAEGDGAEDSRGVVVTGTYDFADIFDLGDVYTSRVTALIDAVGENQQNVMAGWATLADVAVLDDSDPEDWEVSLEISDTSSDPILGLWSSWRPFMVGDITTRAFRFRLHLEGRAAEDGTADYSFVTPAVRTLHVQIDMPDRVIAGDDIAVPAIGLDISFTPPFRALHGIGTNDQDMATGDRKSITAKGPAGFHIQYFDSGGTPVARTMDYVAKGYGSIIL</sequence>
<accession>A0ABR6L8U8</accession>
<dbReference type="NCBIfam" id="NF040662">
    <property type="entry name" value="attach_TipJ_rel"/>
    <property type="match status" value="1"/>
</dbReference>
<dbReference type="PANTHER" id="PTHR36251:SF2">
    <property type="entry name" value="GIFSY-2 PROPHAGE HOST SPECIFICITY PROTEIN J, PHAGE LAMBDA"/>
    <property type="match status" value="1"/>
</dbReference>
<dbReference type="Proteomes" id="UP000539538">
    <property type="component" value="Unassembled WGS sequence"/>
</dbReference>
<proteinExistence type="predicted"/>
<dbReference type="InterPro" id="IPR003961">
    <property type="entry name" value="FN3_dom"/>
</dbReference>
<dbReference type="SUPFAM" id="SSF49265">
    <property type="entry name" value="Fibronectin type III"/>
    <property type="match status" value="1"/>
</dbReference>
<name>A0ABR6L8U8_9HYPH</name>
<reference evidence="2 3" key="1">
    <citation type="submission" date="2020-08" db="EMBL/GenBank/DDBJ databases">
        <title>Genomic Encyclopedia of Type Strains, Phase IV (KMG-IV): sequencing the most valuable type-strain genomes for metagenomic binning, comparative biology and taxonomic classification.</title>
        <authorList>
            <person name="Goeker M."/>
        </authorList>
    </citation>
    <scope>NUCLEOTIDE SEQUENCE [LARGE SCALE GENOMIC DNA]</scope>
    <source>
        <strain evidence="2 3">DSM 7050</strain>
    </source>
</reference>
<dbReference type="InterPro" id="IPR036116">
    <property type="entry name" value="FN3_sf"/>
</dbReference>
<dbReference type="Pfam" id="PF24801">
    <property type="entry name" value="FNIII-A_GpJ"/>
    <property type="match status" value="1"/>
</dbReference>
<dbReference type="InterPro" id="IPR053171">
    <property type="entry name" value="Viral_Tip_Attach_Protein"/>
</dbReference>
<evidence type="ECO:0000259" key="1">
    <source>
        <dbReference type="Pfam" id="PF24801"/>
    </source>
</evidence>
<dbReference type="RefSeq" id="WP_183264420.1">
    <property type="nucleotide sequence ID" value="NZ_BAAAVZ010000026.1"/>
</dbReference>
<dbReference type="Gene3D" id="2.60.40.10">
    <property type="entry name" value="Immunoglobulins"/>
    <property type="match status" value="1"/>
</dbReference>
<feature type="domain" description="Tip attachment protein J HDII-ins2" evidence="1">
    <location>
        <begin position="123"/>
        <end position="247"/>
    </location>
</feature>